<evidence type="ECO:0008006" key="3">
    <source>
        <dbReference type="Google" id="ProtNLM"/>
    </source>
</evidence>
<comment type="caution">
    <text evidence="1">The sequence shown here is derived from an EMBL/GenBank/DDBJ whole genome shotgun (WGS) entry which is preliminary data.</text>
</comment>
<keyword evidence="2" id="KW-1185">Reference proteome</keyword>
<reference evidence="1 2" key="1">
    <citation type="journal article" date="2021" name="bioRxiv">
        <title>The Gossypium anomalum genome as a resource for cotton improvement and evolutionary analysis of hybrid incompatibility.</title>
        <authorList>
            <person name="Grover C.E."/>
            <person name="Yuan D."/>
            <person name="Arick M.A."/>
            <person name="Miller E.R."/>
            <person name="Hu G."/>
            <person name="Peterson D.G."/>
            <person name="Wendel J.F."/>
            <person name="Udall J.A."/>
        </authorList>
    </citation>
    <scope>NUCLEOTIDE SEQUENCE [LARGE SCALE GENOMIC DNA]</scope>
    <source>
        <strain evidence="1">JFW-Udall</strain>
        <tissue evidence="1">Leaf</tissue>
    </source>
</reference>
<gene>
    <name evidence="1" type="ORF">CXB51_034100</name>
</gene>
<dbReference type="Proteomes" id="UP000701853">
    <property type="component" value="Chromosome 12"/>
</dbReference>
<name>A0A8J5YP31_9ROSI</name>
<proteinExistence type="predicted"/>
<dbReference type="OrthoDB" id="1750221at2759"/>
<evidence type="ECO:0000313" key="1">
    <source>
        <dbReference type="EMBL" id="KAG8474214.1"/>
    </source>
</evidence>
<organism evidence="1 2">
    <name type="scientific">Gossypium anomalum</name>
    <dbReference type="NCBI Taxonomy" id="47600"/>
    <lineage>
        <taxon>Eukaryota</taxon>
        <taxon>Viridiplantae</taxon>
        <taxon>Streptophyta</taxon>
        <taxon>Embryophyta</taxon>
        <taxon>Tracheophyta</taxon>
        <taxon>Spermatophyta</taxon>
        <taxon>Magnoliopsida</taxon>
        <taxon>eudicotyledons</taxon>
        <taxon>Gunneridae</taxon>
        <taxon>Pentapetalae</taxon>
        <taxon>rosids</taxon>
        <taxon>malvids</taxon>
        <taxon>Malvales</taxon>
        <taxon>Malvaceae</taxon>
        <taxon>Malvoideae</taxon>
        <taxon>Gossypium</taxon>
    </lineage>
</organism>
<dbReference type="EMBL" id="JAHUZN010000012">
    <property type="protein sequence ID" value="KAG8474214.1"/>
    <property type="molecule type" value="Genomic_DNA"/>
</dbReference>
<protein>
    <recommendedName>
        <fullName evidence="3">Reverse transcriptase</fullName>
    </recommendedName>
</protein>
<sequence>METKISRSQMKRVRRSCGFFNGIDVDSNRSRGNVGELSWMVCGDFNEILYGFEKIGGLPRDKGRMEAFRKVLEECNLMDMRFTWERGNLPKTNIQERSDIAKKEKKEVLTSKLVKLLEAERNDETLANLIDSKIQLNFEIEKDERYWEQRARVN</sequence>
<dbReference type="InterPro" id="IPR036691">
    <property type="entry name" value="Endo/exonu/phosph_ase_sf"/>
</dbReference>
<dbReference type="SUPFAM" id="SSF56219">
    <property type="entry name" value="DNase I-like"/>
    <property type="match status" value="1"/>
</dbReference>
<evidence type="ECO:0000313" key="2">
    <source>
        <dbReference type="Proteomes" id="UP000701853"/>
    </source>
</evidence>
<dbReference type="AlphaFoldDB" id="A0A8J5YP31"/>
<accession>A0A8J5YP31</accession>